<dbReference type="Proteomes" id="UP000540490">
    <property type="component" value="Unassembled WGS sequence"/>
</dbReference>
<dbReference type="EMBL" id="JABEQO010000016">
    <property type="protein sequence ID" value="MBB2165461.1"/>
    <property type="molecule type" value="Genomic_DNA"/>
</dbReference>
<sequence>MPVMRGIVLTPGPKLGGVHARLRGELVAILDLAKWRAAHGIRGGNGAKPECSAVVTHSAASRP</sequence>
<name>A0A7W4NT99_9PROT</name>
<dbReference type="AlphaFoldDB" id="A0A7W4NT99"/>
<organism evidence="1 4">
    <name type="scientific">Gluconacetobacter dulcium</name>
    <dbReference type="NCBI Taxonomy" id="2729096"/>
    <lineage>
        <taxon>Bacteria</taxon>
        <taxon>Pseudomonadati</taxon>
        <taxon>Pseudomonadota</taxon>
        <taxon>Alphaproteobacteria</taxon>
        <taxon>Acetobacterales</taxon>
        <taxon>Acetobacteraceae</taxon>
        <taxon>Gluconacetobacter</taxon>
    </lineage>
</organism>
<accession>A0A7W4NT99</accession>
<dbReference type="EMBL" id="JABEQN010000016">
    <property type="protein sequence ID" value="MBB2194597.1"/>
    <property type="molecule type" value="Genomic_DNA"/>
</dbReference>
<gene>
    <name evidence="2" type="ORF">HLH25_13315</name>
    <name evidence="1" type="ORF">HLH26_13130</name>
</gene>
<protein>
    <submittedName>
        <fullName evidence="1">Uncharacterized protein</fullName>
    </submittedName>
</protein>
<dbReference type="Proteomes" id="UP000561077">
    <property type="component" value="Unassembled WGS sequence"/>
</dbReference>
<evidence type="ECO:0000313" key="3">
    <source>
        <dbReference type="Proteomes" id="UP000540490"/>
    </source>
</evidence>
<evidence type="ECO:0000313" key="4">
    <source>
        <dbReference type="Proteomes" id="UP000561077"/>
    </source>
</evidence>
<comment type="caution">
    <text evidence="1">The sequence shown here is derived from an EMBL/GenBank/DDBJ whole genome shotgun (WGS) entry which is preliminary data.</text>
</comment>
<proteinExistence type="predicted"/>
<keyword evidence="3" id="KW-1185">Reference proteome</keyword>
<evidence type="ECO:0000313" key="2">
    <source>
        <dbReference type="EMBL" id="MBB2194597.1"/>
    </source>
</evidence>
<reference evidence="3 4" key="1">
    <citation type="submission" date="2020-04" db="EMBL/GenBank/DDBJ databases">
        <title>Description of novel Gluconacetobacter.</title>
        <authorList>
            <person name="Sombolestani A."/>
        </authorList>
    </citation>
    <scope>NUCLEOTIDE SEQUENCE [LARGE SCALE GENOMIC DNA]</scope>
    <source>
        <strain evidence="2 3">LMG 1728</strain>
        <strain evidence="1 4">LMG 1731</strain>
    </source>
</reference>
<evidence type="ECO:0000313" key="1">
    <source>
        <dbReference type="EMBL" id="MBB2165461.1"/>
    </source>
</evidence>
<dbReference type="RefSeq" id="WP_182974519.1">
    <property type="nucleotide sequence ID" value="NZ_JABEQN010000016.1"/>
</dbReference>